<dbReference type="InterPro" id="IPR011037">
    <property type="entry name" value="Pyrv_Knase-like_insert_dom_sf"/>
</dbReference>
<comment type="caution">
    <text evidence="2">The sequence shown here is derived from an EMBL/GenBank/DDBJ whole genome shotgun (WGS) entry which is preliminary data.</text>
</comment>
<feature type="domain" description="MOSC" evidence="1">
    <location>
        <begin position="28"/>
        <end position="183"/>
    </location>
</feature>
<evidence type="ECO:0000259" key="1">
    <source>
        <dbReference type="PROSITE" id="PS51340"/>
    </source>
</evidence>
<organism evidence="2 3">
    <name type="scientific">Pseudohalocynthiibacter aestuariivivens</name>
    <dbReference type="NCBI Taxonomy" id="1591409"/>
    <lineage>
        <taxon>Bacteria</taxon>
        <taxon>Pseudomonadati</taxon>
        <taxon>Pseudomonadota</taxon>
        <taxon>Alphaproteobacteria</taxon>
        <taxon>Rhodobacterales</taxon>
        <taxon>Paracoccaceae</taxon>
        <taxon>Pseudohalocynthiibacter</taxon>
    </lineage>
</organism>
<proteinExistence type="predicted"/>
<accession>A0ABV5JB61</accession>
<evidence type="ECO:0000313" key="2">
    <source>
        <dbReference type="EMBL" id="MFB9230559.1"/>
    </source>
</evidence>
<dbReference type="Gene3D" id="2.40.33.20">
    <property type="entry name" value="PK beta-barrel domain-like"/>
    <property type="match status" value="1"/>
</dbReference>
<reference evidence="2 3" key="1">
    <citation type="submission" date="2024-09" db="EMBL/GenBank/DDBJ databases">
        <authorList>
            <person name="Sun Q."/>
            <person name="Mori K."/>
        </authorList>
    </citation>
    <scope>NUCLEOTIDE SEQUENCE [LARGE SCALE GENOMIC DNA]</scope>
    <source>
        <strain evidence="2 3">CECT 8726</strain>
    </source>
</reference>
<dbReference type="InterPro" id="IPR005302">
    <property type="entry name" value="MoCF_Sase_C"/>
</dbReference>
<dbReference type="Pfam" id="PF03473">
    <property type="entry name" value="MOSC"/>
    <property type="match status" value="1"/>
</dbReference>
<dbReference type="EMBL" id="JBHMEA010000007">
    <property type="protein sequence ID" value="MFB9230559.1"/>
    <property type="molecule type" value="Genomic_DNA"/>
</dbReference>
<evidence type="ECO:0000313" key="3">
    <source>
        <dbReference type="Proteomes" id="UP001589683"/>
    </source>
</evidence>
<protein>
    <submittedName>
        <fullName evidence="2">MOSC domain-containing protein</fullName>
    </submittedName>
</protein>
<dbReference type="RefSeq" id="WP_213887548.1">
    <property type="nucleotide sequence ID" value="NZ_JAGFNU010000001.1"/>
</dbReference>
<dbReference type="SUPFAM" id="SSF50800">
    <property type="entry name" value="PK beta-barrel domain-like"/>
    <property type="match status" value="1"/>
</dbReference>
<name>A0ABV5JB61_9RHOB</name>
<keyword evidence="3" id="KW-1185">Reference proteome</keyword>
<gene>
    <name evidence="2" type="ORF">ACFFUT_02015</name>
</gene>
<dbReference type="Proteomes" id="UP001589683">
    <property type="component" value="Unassembled WGS sequence"/>
</dbReference>
<sequence>MAGLSKTDIVAEITWLGLVPDREQSIVSEPQQEVIAQFSGFRGESHSGLTRPSCSLVSAQYPVGTEIKNTRQLSILSAEELDVVAAEMMIGKLDPTLIGASMIISGVPNFTHVPPSSRLIAENGTSITIDLENGPCHLPVKVIENVHPDAGGLFRTAAKARRGVTAWVEREGRLCVGDKLTLHIPDQPAWQGDTS</sequence>
<dbReference type="PROSITE" id="PS51340">
    <property type="entry name" value="MOSC"/>
    <property type="match status" value="1"/>
</dbReference>